<feature type="region of interest" description="Disordered" evidence="2">
    <location>
        <begin position="830"/>
        <end position="862"/>
    </location>
</feature>
<evidence type="ECO:0000313" key="4">
    <source>
        <dbReference type="Proteomes" id="UP000076727"/>
    </source>
</evidence>
<feature type="compositionally biased region" description="Polar residues" evidence="2">
    <location>
        <begin position="448"/>
        <end position="459"/>
    </location>
</feature>
<evidence type="ECO:0000256" key="1">
    <source>
        <dbReference type="SAM" id="Coils"/>
    </source>
</evidence>
<dbReference type="EMBL" id="KV429052">
    <property type="protein sequence ID" value="KZT70340.1"/>
    <property type="molecule type" value="Genomic_DNA"/>
</dbReference>
<name>A0A165R5M5_9APHY</name>
<evidence type="ECO:0000313" key="3">
    <source>
        <dbReference type="EMBL" id="KZT70340.1"/>
    </source>
</evidence>
<dbReference type="AlphaFoldDB" id="A0A165R5M5"/>
<dbReference type="STRING" id="1314783.A0A165R5M5"/>
<feature type="region of interest" description="Disordered" evidence="2">
    <location>
        <begin position="301"/>
        <end position="320"/>
    </location>
</feature>
<feature type="region of interest" description="Disordered" evidence="2">
    <location>
        <begin position="648"/>
        <end position="677"/>
    </location>
</feature>
<dbReference type="OrthoDB" id="4088568at2759"/>
<feature type="compositionally biased region" description="Basic and acidic residues" evidence="2">
    <location>
        <begin position="368"/>
        <end position="378"/>
    </location>
</feature>
<sequence length="990" mass="108318">MSLLHRPLTPDSPMANSLQRATHTIDDLTLALTNFSRGTSPEPPDVAICCCGKDDCETSKSWLAWKSKMENRLVLSAEVGQALLERHEALLRRRESSTSLVPSIHSTETISGEEHVDARVAELVRQNAVLEKRLTQALVNSEVLESSNKAAMQDLQEVRSNVARLTAQSARSVGWENRLAIALQEKDDMQQERDSAVQRARLAESRISTLKEKCAKLQAQVTRLREDLDMQRTHRQQMSQEVLAGARLRLEQLQQLQPGHAVKTDDTEVRKVLESLVADNEALKRDSAELQNLLAESREDLRSLQEETEERRAGDASYLRHRYTSSGQSDLLDIPVSPLSTTFHVGTAPSGSVLHSWSRQGNLGRRPASAERSSRRGFEPLTPETQRRPLSPTDSLIPSETKWTSFTRPQYTPSHRSYDLDEESHDGTPMSPERTRGQKPLFLLTRSRGVQTDGTSGSLAPSPIPHSFGDRTSATSTKSSHDGRSESSSLTDGQISALGSLIERVTMLLNRLAQADALTLTNRLKRQRLLGADVSHLSRTTVSSILHEATTLRSHFRAFLEDEKATMTCTRRDLRALFKLFKDMFSEMGQMRVTLNDVILDPTVAGKVSEMAMNPSKAAVAQRNGEEASNNQTSSSWMAPISKLLGLPGSSSQSESAATRALSPPARGRAPSRVPSRIVPKREAVLSASAMNVNVEFSGTVAGRSVTNTTTAHPGRVDSISALSMQHLLNRPVQEPSNSSRSLMGIFAGAPRSEDSQDPWVVVPKLERAPMPSMTNAAGTATIGRSATLRRASSRLSRTVDAMIDADRKEEEDTLGALLERTSIHRGMSDSSIHSTFLSHGGEREQSSPPYDGLGDPNAPQDRNSVLQALSRRMQTFRFGGVPPVSDSQAMVRDAGGASRPETPVGTLDGRATPTGVRSTSPQSQISAGMVRAASPASRGLFQSVNLSSWATAALDASADDEPVTFMAGSPREEFIHRPWGRERETDRMI</sequence>
<feature type="region of interest" description="Disordered" evidence="2">
    <location>
        <begin position="349"/>
        <end position="493"/>
    </location>
</feature>
<feature type="coiled-coil region" evidence="1">
    <location>
        <begin position="120"/>
        <end position="227"/>
    </location>
</feature>
<feature type="region of interest" description="Disordered" evidence="2">
    <location>
        <begin position="615"/>
        <end position="635"/>
    </location>
</feature>
<accession>A0A165R5M5</accession>
<feature type="compositionally biased region" description="Basic and acidic residues" evidence="2">
    <location>
        <begin position="301"/>
        <end position="314"/>
    </location>
</feature>
<protein>
    <submittedName>
        <fullName evidence="3">Uncharacterized protein</fullName>
    </submittedName>
</protein>
<feature type="region of interest" description="Disordered" evidence="2">
    <location>
        <begin position="895"/>
        <end position="925"/>
    </location>
</feature>
<gene>
    <name evidence="3" type="ORF">DAEQUDRAFT_725622</name>
</gene>
<organism evidence="3 4">
    <name type="scientific">Daedalea quercina L-15889</name>
    <dbReference type="NCBI Taxonomy" id="1314783"/>
    <lineage>
        <taxon>Eukaryota</taxon>
        <taxon>Fungi</taxon>
        <taxon>Dikarya</taxon>
        <taxon>Basidiomycota</taxon>
        <taxon>Agaricomycotina</taxon>
        <taxon>Agaricomycetes</taxon>
        <taxon>Polyporales</taxon>
        <taxon>Fomitopsis</taxon>
    </lineage>
</organism>
<feature type="compositionally biased region" description="Polar residues" evidence="2">
    <location>
        <begin position="349"/>
        <end position="361"/>
    </location>
</feature>
<dbReference type="Proteomes" id="UP000076727">
    <property type="component" value="Unassembled WGS sequence"/>
</dbReference>
<keyword evidence="1" id="KW-0175">Coiled coil</keyword>
<proteinExistence type="predicted"/>
<feature type="compositionally biased region" description="Polar residues" evidence="2">
    <location>
        <begin position="392"/>
        <end position="415"/>
    </location>
</feature>
<evidence type="ECO:0000256" key="2">
    <source>
        <dbReference type="SAM" id="MobiDB-lite"/>
    </source>
</evidence>
<keyword evidence="4" id="KW-1185">Reference proteome</keyword>
<reference evidence="3 4" key="1">
    <citation type="journal article" date="2016" name="Mol. Biol. Evol.">
        <title>Comparative Genomics of Early-Diverging Mushroom-Forming Fungi Provides Insights into the Origins of Lignocellulose Decay Capabilities.</title>
        <authorList>
            <person name="Nagy L.G."/>
            <person name="Riley R."/>
            <person name="Tritt A."/>
            <person name="Adam C."/>
            <person name="Daum C."/>
            <person name="Floudas D."/>
            <person name="Sun H."/>
            <person name="Yadav J.S."/>
            <person name="Pangilinan J."/>
            <person name="Larsson K.H."/>
            <person name="Matsuura K."/>
            <person name="Barry K."/>
            <person name="Labutti K."/>
            <person name="Kuo R."/>
            <person name="Ohm R.A."/>
            <person name="Bhattacharya S.S."/>
            <person name="Shirouzu T."/>
            <person name="Yoshinaga Y."/>
            <person name="Martin F.M."/>
            <person name="Grigoriev I.V."/>
            <person name="Hibbett D.S."/>
        </authorList>
    </citation>
    <scope>NUCLEOTIDE SEQUENCE [LARGE SCALE GENOMIC DNA]</scope>
    <source>
        <strain evidence="3 4">L-15889</strain>
    </source>
</reference>
<feature type="compositionally biased region" description="Polar residues" evidence="2">
    <location>
        <begin position="916"/>
        <end position="925"/>
    </location>
</feature>